<dbReference type="GO" id="GO:0005737">
    <property type="term" value="C:cytoplasm"/>
    <property type="evidence" value="ECO:0007669"/>
    <property type="project" value="TreeGrafter"/>
</dbReference>
<protein>
    <submittedName>
        <fullName evidence="2">Glutamine amidotransferase</fullName>
    </submittedName>
</protein>
<dbReference type="InterPro" id="IPR050325">
    <property type="entry name" value="Prot/Nucl_acid_deglycase"/>
</dbReference>
<dbReference type="Proteomes" id="UP000078486">
    <property type="component" value="Unassembled WGS sequence"/>
</dbReference>
<organism evidence="2 3">
    <name type="scientific">Termitidicoccus mucosus</name>
    <dbReference type="NCBI Taxonomy" id="1184151"/>
    <lineage>
        <taxon>Bacteria</taxon>
        <taxon>Pseudomonadati</taxon>
        <taxon>Verrucomicrobiota</taxon>
        <taxon>Opitutia</taxon>
        <taxon>Opitutales</taxon>
        <taxon>Opitutaceae</taxon>
        <taxon>Termitidicoccus</taxon>
    </lineage>
</organism>
<accession>A0A178IMA0</accession>
<dbReference type="Pfam" id="PF01965">
    <property type="entry name" value="DJ-1_PfpI"/>
    <property type="match status" value="1"/>
</dbReference>
<proteinExistence type="predicted"/>
<gene>
    <name evidence="2" type="ORF">AW736_00530</name>
</gene>
<dbReference type="NCBIfam" id="TIGR01383">
    <property type="entry name" value="not_thiJ"/>
    <property type="match status" value="1"/>
</dbReference>
<comment type="caution">
    <text evidence="2">The sequence shown here is derived from an EMBL/GenBank/DDBJ whole genome shotgun (WGS) entry which is preliminary data.</text>
</comment>
<dbReference type="CDD" id="cd03135">
    <property type="entry name" value="GATase1_DJ-1"/>
    <property type="match status" value="1"/>
</dbReference>
<keyword evidence="3" id="KW-1185">Reference proteome</keyword>
<dbReference type="PANTHER" id="PTHR48094">
    <property type="entry name" value="PROTEIN/NUCLEIC ACID DEGLYCASE DJ-1-RELATED"/>
    <property type="match status" value="1"/>
</dbReference>
<dbReference type="InterPro" id="IPR002818">
    <property type="entry name" value="DJ-1/PfpI"/>
</dbReference>
<dbReference type="InterPro" id="IPR029062">
    <property type="entry name" value="Class_I_gatase-like"/>
</dbReference>
<dbReference type="PANTHER" id="PTHR48094:SF12">
    <property type="entry name" value="PARKINSON DISEASE PROTEIN 7 HOMOLOG"/>
    <property type="match status" value="1"/>
</dbReference>
<dbReference type="EMBL" id="LRRQ01000060">
    <property type="protein sequence ID" value="OAM90335.1"/>
    <property type="molecule type" value="Genomic_DNA"/>
</dbReference>
<sequence length="184" mass="19178">MFIKTMPTVLAILPEGFEEIEAVTPIDLLRRAGVEVTTAALADDTPVTGRTGITVRADTTLARVAGNTYDLLFLPGGPGVKHLRADPRVAALVKAQAAAGRWLAAICAAPTVLNDAGLLAGRRHTAHFSVAAELPARLADERVVIDGKIITSRGAGTALDFGLALVGQLISPEKSREIHASICA</sequence>
<dbReference type="STRING" id="1184151.AW736_00530"/>
<dbReference type="Gene3D" id="3.40.50.880">
    <property type="match status" value="1"/>
</dbReference>
<dbReference type="GO" id="GO:0016740">
    <property type="term" value="F:transferase activity"/>
    <property type="evidence" value="ECO:0007669"/>
    <property type="project" value="UniProtKB-KW"/>
</dbReference>
<dbReference type="AlphaFoldDB" id="A0A178IMA0"/>
<dbReference type="SUPFAM" id="SSF52317">
    <property type="entry name" value="Class I glutamine amidotransferase-like"/>
    <property type="match status" value="1"/>
</dbReference>
<reference evidence="2 3" key="1">
    <citation type="submission" date="2016-01" db="EMBL/GenBank/DDBJ databases">
        <title>High potential of lignocellulose degradation of a new Verrucomicrobia species.</title>
        <authorList>
            <person name="Wang Y."/>
            <person name="Shi Y."/>
            <person name="Qiu Z."/>
            <person name="Liu S."/>
            <person name="Yang H."/>
        </authorList>
    </citation>
    <scope>NUCLEOTIDE SEQUENCE [LARGE SCALE GENOMIC DNA]</scope>
    <source>
        <strain evidence="2 3">TSB47</strain>
    </source>
</reference>
<keyword evidence="2" id="KW-0808">Transferase</keyword>
<feature type="domain" description="DJ-1/PfpI" evidence="1">
    <location>
        <begin position="9"/>
        <end position="166"/>
    </location>
</feature>
<dbReference type="InterPro" id="IPR006287">
    <property type="entry name" value="DJ-1"/>
</dbReference>
<evidence type="ECO:0000313" key="2">
    <source>
        <dbReference type="EMBL" id="OAM90335.1"/>
    </source>
</evidence>
<name>A0A178IMA0_9BACT</name>
<keyword evidence="2" id="KW-0315">Glutamine amidotransferase</keyword>
<evidence type="ECO:0000259" key="1">
    <source>
        <dbReference type="Pfam" id="PF01965"/>
    </source>
</evidence>
<evidence type="ECO:0000313" key="3">
    <source>
        <dbReference type="Proteomes" id="UP000078486"/>
    </source>
</evidence>